<gene>
    <name evidence="3" type="ORF">cyc_05511</name>
</gene>
<keyword evidence="1" id="KW-0175">Coiled coil</keyword>
<feature type="signal peptide" evidence="2">
    <location>
        <begin position="1"/>
        <end position="19"/>
    </location>
</feature>
<dbReference type="InParanoid" id="A0A1D3D1Q8"/>
<proteinExistence type="predicted"/>
<evidence type="ECO:0000313" key="4">
    <source>
        <dbReference type="Proteomes" id="UP000095192"/>
    </source>
</evidence>
<dbReference type="VEuPathDB" id="ToxoDB:cyc_05511"/>
<keyword evidence="2" id="KW-0732">Signal</keyword>
<reference evidence="3 4" key="1">
    <citation type="journal article" date="2016" name="BMC Genomics">
        <title>Comparative genomics reveals Cyclospora cayetanensis possesses coccidia-like metabolism and invasion components but unique surface antigens.</title>
        <authorList>
            <person name="Liu S."/>
            <person name="Wang L."/>
            <person name="Zheng H."/>
            <person name="Xu Z."/>
            <person name="Roellig D.M."/>
            <person name="Li N."/>
            <person name="Frace M.A."/>
            <person name="Tang K."/>
            <person name="Arrowood M.J."/>
            <person name="Moss D.M."/>
            <person name="Zhang L."/>
            <person name="Feng Y."/>
            <person name="Xiao L."/>
        </authorList>
    </citation>
    <scope>NUCLEOTIDE SEQUENCE [LARGE SCALE GENOMIC DNA]</scope>
    <source>
        <strain evidence="3 4">CHN_HEN01</strain>
    </source>
</reference>
<accession>A0A1D3D1Q8</accession>
<name>A0A1D3D1Q8_9EIME</name>
<dbReference type="Proteomes" id="UP000095192">
    <property type="component" value="Unassembled WGS sequence"/>
</dbReference>
<dbReference type="EMBL" id="JROU02001110">
    <property type="protein sequence ID" value="OEH77377.1"/>
    <property type="molecule type" value="Genomic_DNA"/>
</dbReference>
<feature type="chain" id="PRO_5008914078" evidence="2">
    <location>
        <begin position="20"/>
        <end position="356"/>
    </location>
</feature>
<comment type="caution">
    <text evidence="3">The sequence shown here is derived from an EMBL/GenBank/DDBJ whole genome shotgun (WGS) entry which is preliminary data.</text>
</comment>
<organism evidence="3 4">
    <name type="scientific">Cyclospora cayetanensis</name>
    <dbReference type="NCBI Taxonomy" id="88456"/>
    <lineage>
        <taxon>Eukaryota</taxon>
        <taxon>Sar</taxon>
        <taxon>Alveolata</taxon>
        <taxon>Apicomplexa</taxon>
        <taxon>Conoidasida</taxon>
        <taxon>Coccidia</taxon>
        <taxon>Eucoccidiorida</taxon>
        <taxon>Eimeriorina</taxon>
        <taxon>Eimeriidae</taxon>
        <taxon>Cyclospora</taxon>
    </lineage>
</organism>
<keyword evidence="4" id="KW-1185">Reference proteome</keyword>
<protein>
    <submittedName>
        <fullName evidence="3">Uncharacterized protein</fullName>
    </submittedName>
</protein>
<dbReference type="AlphaFoldDB" id="A0A1D3D1Q8"/>
<evidence type="ECO:0000256" key="1">
    <source>
        <dbReference type="SAM" id="Coils"/>
    </source>
</evidence>
<evidence type="ECO:0000313" key="3">
    <source>
        <dbReference type="EMBL" id="OEH77377.1"/>
    </source>
</evidence>
<evidence type="ECO:0000256" key="2">
    <source>
        <dbReference type="SAM" id="SignalP"/>
    </source>
</evidence>
<sequence>MLLWGALFVAVCLVTRGATQEDEKQRSLELHRVLHRILTGKLLGRLQKESQLFRQHLDLQKDIDARKNEMQGTEREIERIVDALPSDAAALSTISGNARVLEAPLVDGQAVSKTPQVSRALPGTEDTCTVGQSEQQVLKLQQDTKAAAILEGTASDREKKWELALLGAAAEMLRRKQRVEEDLKNVQASLPRGVTMDEIFARSAVLEATKEVTTMISSFGDTPIGDGGRAADDTERTSEARTRLMASFLKNSSSLALAHRRLKTSEELLDRDRKAEFFAKFKEDVDNHYTRAAEAVAVLQQQHIKACAHMNERRFVVSSEKEREERLAQQVLGTIRWIRNAQIAFGDITGAESQRQ</sequence>
<feature type="coiled-coil region" evidence="1">
    <location>
        <begin position="56"/>
        <end position="83"/>
    </location>
</feature>